<evidence type="ECO:0000256" key="1">
    <source>
        <dbReference type="SAM" id="MobiDB-lite"/>
    </source>
</evidence>
<protein>
    <recommendedName>
        <fullName evidence="5">Asp23/Gls24 family envelope stress response protein</fullName>
    </recommendedName>
</protein>
<evidence type="ECO:0000313" key="3">
    <source>
        <dbReference type="EMBL" id="MBS2547586.1"/>
    </source>
</evidence>
<keyword evidence="2" id="KW-1133">Transmembrane helix</keyword>
<feature type="transmembrane region" description="Helical" evidence="2">
    <location>
        <begin position="204"/>
        <end position="227"/>
    </location>
</feature>
<evidence type="ECO:0008006" key="5">
    <source>
        <dbReference type="Google" id="ProtNLM"/>
    </source>
</evidence>
<keyword evidence="2" id="KW-0812">Transmembrane</keyword>
<keyword evidence="2" id="KW-0472">Membrane</keyword>
<proteinExistence type="predicted"/>
<sequence length="324" mass="33982">MSVPLEASADTAAQSSVPAPTPVGTPAAERGSLSISDRALAHLSEHAARETLGTWGPAGHQARVRVHFGRGRRVAHAWIEVPYPRSAAAAAAEVSGHLAERLDALADTRVRRVAVRVSYIAPASRPATETASQTQSDNEPDGGPRTASAAKPIPHARTLPTVIAASAVGSVAALALAVVIQRRYHYSGRLGSWARSIADAHPSSGAVVAGAVGLVVVGLVALVCALAPRRTRLEMVTGDPRLHAAISPGAVSSHLRHAVRDVDMAAVVTVRRGRTARVRLTVKPADSDAALVRARQIQEQAPATFAAPRLRVRARVRMRKARVQ</sequence>
<evidence type="ECO:0000313" key="4">
    <source>
        <dbReference type="Proteomes" id="UP000730482"/>
    </source>
</evidence>
<organism evidence="3 4">
    <name type="scientific">Catenulispora pinistramenti</name>
    <dbReference type="NCBI Taxonomy" id="2705254"/>
    <lineage>
        <taxon>Bacteria</taxon>
        <taxon>Bacillati</taxon>
        <taxon>Actinomycetota</taxon>
        <taxon>Actinomycetes</taxon>
        <taxon>Catenulisporales</taxon>
        <taxon>Catenulisporaceae</taxon>
        <taxon>Catenulispora</taxon>
    </lineage>
</organism>
<evidence type="ECO:0000256" key="2">
    <source>
        <dbReference type="SAM" id="Phobius"/>
    </source>
</evidence>
<feature type="region of interest" description="Disordered" evidence="1">
    <location>
        <begin position="1"/>
        <end position="31"/>
    </location>
</feature>
<feature type="transmembrane region" description="Helical" evidence="2">
    <location>
        <begin position="161"/>
        <end position="184"/>
    </location>
</feature>
<reference evidence="3 4" key="1">
    <citation type="submission" date="2020-02" db="EMBL/GenBank/DDBJ databases">
        <title>Acidophilic actinobacteria isolated from forest soil.</title>
        <authorList>
            <person name="Golinska P."/>
        </authorList>
    </citation>
    <scope>NUCLEOTIDE SEQUENCE [LARGE SCALE GENOMIC DNA]</scope>
    <source>
        <strain evidence="3 4">NL8</strain>
    </source>
</reference>
<feature type="compositionally biased region" description="Polar residues" evidence="1">
    <location>
        <begin position="127"/>
        <end position="137"/>
    </location>
</feature>
<comment type="caution">
    <text evidence="3">The sequence shown here is derived from an EMBL/GenBank/DDBJ whole genome shotgun (WGS) entry which is preliminary data.</text>
</comment>
<gene>
    <name evidence="3" type="ORF">KGQ19_11955</name>
</gene>
<dbReference type="Proteomes" id="UP000730482">
    <property type="component" value="Unassembled WGS sequence"/>
</dbReference>
<keyword evidence="4" id="KW-1185">Reference proteome</keyword>
<name>A0ABS5KNI5_9ACTN</name>
<feature type="region of interest" description="Disordered" evidence="1">
    <location>
        <begin position="124"/>
        <end position="153"/>
    </location>
</feature>
<dbReference type="RefSeq" id="WP_212009171.1">
    <property type="nucleotide sequence ID" value="NZ_JAAFYZ010000031.1"/>
</dbReference>
<accession>A0ABS5KNI5</accession>
<dbReference type="EMBL" id="JAAFYZ010000031">
    <property type="protein sequence ID" value="MBS2547586.1"/>
    <property type="molecule type" value="Genomic_DNA"/>
</dbReference>